<feature type="compositionally biased region" description="Basic and acidic residues" evidence="11">
    <location>
        <begin position="243"/>
        <end position="259"/>
    </location>
</feature>
<dbReference type="GeneID" id="25287107"/>
<evidence type="ECO:0000259" key="12">
    <source>
        <dbReference type="PROSITE" id="PS50011"/>
    </source>
</evidence>
<evidence type="ECO:0000256" key="3">
    <source>
        <dbReference type="ARBA" id="ARBA00022527"/>
    </source>
</evidence>
<dbReference type="GO" id="GO:0030332">
    <property type="term" value="F:cyclin binding"/>
    <property type="evidence" value="ECO:0007669"/>
    <property type="project" value="TreeGrafter"/>
</dbReference>
<evidence type="ECO:0000256" key="7">
    <source>
        <dbReference type="ARBA" id="ARBA00022840"/>
    </source>
</evidence>
<evidence type="ECO:0000313" key="14">
    <source>
        <dbReference type="Proteomes" id="UP000027920"/>
    </source>
</evidence>
<feature type="compositionally biased region" description="Polar residues" evidence="11">
    <location>
        <begin position="225"/>
        <end position="238"/>
    </location>
</feature>
<evidence type="ECO:0000256" key="8">
    <source>
        <dbReference type="ARBA" id="ARBA00047811"/>
    </source>
</evidence>
<feature type="compositionally biased region" description="Low complexity" evidence="11">
    <location>
        <begin position="418"/>
        <end position="429"/>
    </location>
</feature>
<keyword evidence="6 13" id="KW-0418">Kinase</keyword>
<comment type="similarity">
    <text evidence="1">Belongs to the protein kinase superfamily. CMGC Ser/Thr protein kinase family. CDC2/CDKX subfamily.</text>
</comment>
<feature type="binding site" evidence="10">
    <location>
        <position position="644"/>
    </location>
    <ligand>
        <name>ATP</name>
        <dbReference type="ChEBI" id="CHEBI:30616"/>
    </ligand>
</feature>
<feature type="compositionally biased region" description="Low complexity" evidence="11">
    <location>
        <begin position="493"/>
        <end position="505"/>
    </location>
</feature>
<feature type="compositionally biased region" description="Polar residues" evidence="11">
    <location>
        <begin position="430"/>
        <end position="449"/>
    </location>
</feature>
<feature type="compositionally biased region" description="Low complexity" evidence="11">
    <location>
        <begin position="363"/>
        <end position="374"/>
    </location>
</feature>
<dbReference type="FunFam" id="3.30.200.20:FF:000270">
    <property type="entry name" value="Serine/threonine-protein kinase bur1"/>
    <property type="match status" value="1"/>
</dbReference>
<feature type="compositionally biased region" description="Basic and acidic residues" evidence="11">
    <location>
        <begin position="106"/>
        <end position="123"/>
    </location>
</feature>
<feature type="domain" description="Protein kinase" evidence="12">
    <location>
        <begin position="615"/>
        <end position="900"/>
    </location>
</feature>
<feature type="compositionally biased region" description="Low complexity" evidence="11">
    <location>
        <begin position="81"/>
        <end position="100"/>
    </location>
</feature>
<organism evidence="13 14">
    <name type="scientific">Exophiala aquamarina CBS 119918</name>
    <dbReference type="NCBI Taxonomy" id="1182545"/>
    <lineage>
        <taxon>Eukaryota</taxon>
        <taxon>Fungi</taxon>
        <taxon>Dikarya</taxon>
        <taxon>Ascomycota</taxon>
        <taxon>Pezizomycotina</taxon>
        <taxon>Eurotiomycetes</taxon>
        <taxon>Chaetothyriomycetidae</taxon>
        <taxon>Chaetothyriales</taxon>
        <taxon>Herpotrichiellaceae</taxon>
        <taxon>Exophiala</taxon>
    </lineage>
</organism>
<evidence type="ECO:0000256" key="5">
    <source>
        <dbReference type="ARBA" id="ARBA00022741"/>
    </source>
</evidence>
<dbReference type="GO" id="GO:0008024">
    <property type="term" value="C:cyclin/CDK positive transcription elongation factor complex"/>
    <property type="evidence" value="ECO:0007669"/>
    <property type="project" value="TreeGrafter"/>
</dbReference>
<evidence type="ECO:0000256" key="6">
    <source>
        <dbReference type="ARBA" id="ARBA00022777"/>
    </source>
</evidence>
<dbReference type="Gene3D" id="3.30.200.20">
    <property type="entry name" value="Phosphorylase Kinase, domain 1"/>
    <property type="match status" value="1"/>
</dbReference>
<feature type="compositionally biased region" description="Basic residues" evidence="11">
    <location>
        <begin position="68"/>
        <end position="80"/>
    </location>
</feature>
<dbReference type="SMART" id="SM00220">
    <property type="entry name" value="S_TKc"/>
    <property type="match status" value="1"/>
</dbReference>
<dbReference type="InterPro" id="IPR050108">
    <property type="entry name" value="CDK"/>
</dbReference>
<comment type="catalytic activity">
    <reaction evidence="9">
        <text>L-seryl-[protein] + ATP = O-phospho-L-seryl-[protein] + ADP + H(+)</text>
        <dbReference type="Rhea" id="RHEA:17989"/>
        <dbReference type="Rhea" id="RHEA-COMP:9863"/>
        <dbReference type="Rhea" id="RHEA-COMP:11604"/>
        <dbReference type="ChEBI" id="CHEBI:15378"/>
        <dbReference type="ChEBI" id="CHEBI:29999"/>
        <dbReference type="ChEBI" id="CHEBI:30616"/>
        <dbReference type="ChEBI" id="CHEBI:83421"/>
        <dbReference type="ChEBI" id="CHEBI:456216"/>
        <dbReference type="EC" id="2.7.11.22"/>
    </reaction>
</comment>
<feature type="compositionally biased region" description="Basic and acidic residues" evidence="11">
    <location>
        <begin position="922"/>
        <end position="957"/>
    </location>
</feature>
<keyword evidence="7 10" id="KW-0067">ATP-binding</keyword>
<dbReference type="VEuPathDB" id="FungiDB:A1O9_12213"/>
<evidence type="ECO:0000256" key="1">
    <source>
        <dbReference type="ARBA" id="ARBA00006485"/>
    </source>
</evidence>
<dbReference type="CDD" id="cd07840">
    <property type="entry name" value="STKc_CDK9_like"/>
    <property type="match status" value="1"/>
</dbReference>
<gene>
    <name evidence="13" type="ORF">A1O9_12213</name>
</gene>
<comment type="catalytic activity">
    <reaction evidence="8">
        <text>L-threonyl-[protein] + ATP = O-phospho-L-threonyl-[protein] + ADP + H(+)</text>
        <dbReference type="Rhea" id="RHEA:46608"/>
        <dbReference type="Rhea" id="RHEA-COMP:11060"/>
        <dbReference type="Rhea" id="RHEA-COMP:11605"/>
        <dbReference type="ChEBI" id="CHEBI:15378"/>
        <dbReference type="ChEBI" id="CHEBI:30013"/>
        <dbReference type="ChEBI" id="CHEBI:30616"/>
        <dbReference type="ChEBI" id="CHEBI:61977"/>
        <dbReference type="ChEBI" id="CHEBI:456216"/>
        <dbReference type="EC" id="2.7.11.22"/>
    </reaction>
</comment>
<dbReference type="GO" id="GO:0008353">
    <property type="term" value="F:RNA polymerase II CTD heptapeptide repeat kinase activity"/>
    <property type="evidence" value="ECO:0007669"/>
    <property type="project" value="TreeGrafter"/>
</dbReference>
<proteinExistence type="inferred from homology"/>
<evidence type="ECO:0000256" key="4">
    <source>
        <dbReference type="ARBA" id="ARBA00022679"/>
    </source>
</evidence>
<feature type="region of interest" description="Disordered" evidence="11">
    <location>
        <begin position="1"/>
        <end position="608"/>
    </location>
</feature>
<dbReference type="InterPro" id="IPR011009">
    <property type="entry name" value="Kinase-like_dom_sf"/>
</dbReference>
<dbReference type="PANTHER" id="PTHR24056:SF546">
    <property type="entry name" value="CYCLIN-DEPENDENT KINASE 12"/>
    <property type="match status" value="1"/>
</dbReference>
<feature type="compositionally biased region" description="Basic residues" evidence="11">
    <location>
        <begin position="375"/>
        <end position="387"/>
    </location>
</feature>
<sequence length="1017" mass="116501">MAGPRASPSMKHRRRAEGDLRERNPHRPWDRGRDPSPGRRLHSPDPTFRQDHATFTRDRDQGNWDKRPPHKKGHPHRSSKKSYPARPSYSPSRSSNPKYSHYPRPRQADHPFDRPREYSPDRQTKRRRTRSPSVAHIERGRFGYDQRQRDRPSTEDIRRSSVSPHREDNHHPSRPRSSSRTSNTEPFVHPDRRRDFTPPVRRRGRHSKSPNRSSQASPDPRVDSHPSSIHTRESSIVSNRPPHRPETGGKTRFAAEKPTRRSRPASKTPSLPGDTETRSMDGQYPPRGGYGHRGQQRPYVDTRHHQQPAGSPPFPSTPNSSYHGSPQANSPYHNQRGGWGRGRGHYGYTGPTNASNPNPFPPNQQQQYGGQNHQGYHHSNRGGRGRGGHFNQQGPPDRRFSGPHRGRGGQYQNLQWTPSGPQQSGPQGQNFQMSSANSTQISSTTAQNSQDERDQSEEQNQSRPSKDLQVEDQRDPRFNTASTQQSKEQTETSASKFSFAFKSKAPPLGPAKSTADFANRPKAAFQPPDNWAAQHPKNKFNDRREDRPIPRGPADRKFQMNDRSRHFQDRSQPTNDRRPERSRSPPSKKPKREMKSRPVLPPELAQSESIYYRKPGNESVVGAGTYGKVFKAIHIYTQDKVALKKIRMEGERDGFPITAVREIRLLQHLRHKHVVALQEVMVEKNECFMVFEYLSHDLTGLINHPTFKLTAAHKKDLARQMFDGLDYLHRRGVLHRDIKAANILISNTGQLKYADFGLARFYTKSRQLDYTNRVITIWYRPPELLLGETQYGPEVDIWSAACVFVEMFTKKAVFPGEGGELSQLDKVYNVLGTPTRTEWPGIIDLPWFELMQPSDRRKRVFEAMFKDIFSLAGLELVQWMFKYDPLKRPSAEEVLAHAYFATEEPKPQQAVELANVPGDWHEFESKAHRRENDKREKERKKEEYLREREKRKAKEAGLPESGSAVPPEKRAKQGTKESGNAVVETDAQKKENDRARDAEHGPEDDSEGEGSARMSMS</sequence>
<dbReference type="Proteomes" id="UP000027920">
    <property type="component" value="Unassembled WGS sequence"/>
</dbReference>
<feature type="compositionally biased region" description="Basic and acidic residues" evidence="11">
    <location>
        <begin position="136"/>
        <end position="171"/>
    </location>
</feature>
<name>A0A072P8I9_9EURO</name>
<dbReference type="InterPro" id="IPR017441">
    <property type="entry name" value="Protein_kinase_ATP_BS"/>
</dbReference>
<comment type="caution">
    <text evidence="13">The sequence shown here is derived from an EMBL/GenBank/DDBJ whole genome shotgun (WGS) entry which is preliminary data.</text>
</comment>
<dbReference type="GO" id="GO:0005524">
    <property type="term" value="F:ATP binding"/>
    <property type="evidence" value="ECO:0007669"/>
    <property type="project" value="UniProtKB-UniRule"/>
</dbReference>
<feature type="compositionally biased region" description="Basic and acidic residues" evidence="11">
    <location>
        <begin position="986"/>
        <end position="1003"/>
    </location>
</feature>
<dbReference type="Gene3D" id="1.10.510.10">
    <property type="entry name" value="Transferase(Phosphotransferase) domain 1"/>
    <property type="match status" value="1"/>
</dbReference>
<feature type="region of interest" description="Disordered" evidence="11">
    <location>
        <begin position="922"/>
        <end position="1017"/>
    </location>
</feature>
<evidence type="ECO:0000256" key="2">
    <source>
        <dbReference type="ARBA" id="ARBA00012425"/>
    </source>
</evidence>
<dbReference type="AlphaFoldDB" id="A0A072P8I9"/>
<dbReference type="GO" id="GO:0032968">
    <property type="term" value="P:positive regulation of transcription elongation by RNA polymerase II"/>
    <property type="evidence" value="ECO:0007669"/>
    <property type="project" value="TreeGrafter"/>
</dbReference>
<dbReference type="InterPro" id="IPR008271">
    <property type="entry name" value="Ser/Thr_kinase_AS"/>
</dbReference>
<feature type="compositionally biased region" description="Basic and acidic residues" evidence="11">
    <location>
        <begin position="48"/>
        <end position="67"/>
    </location>
</feature>
<dbReference type="EMBL" id="AMGV01000021">
    <property type="protein sequence ID" value="KEF51875.1"/>
    <property type="molecule type" value="Genomic_DNA"/>
</dbReference>
<evidence type="ECO:0000256" key="10">
    <source>
        <dbReference type="PROSITE-ProRule" id="PRU10141"/>
    </source>
</evidence>
<feature type="compositionally biased region" description="Polar residues" evidence="11">
    <location>
        <begin position="317"/>
        <end position="333"/>
    </location>
</feature>
<dbReference type="EC" id="2.7.11.22" evidence="2"/>
<dbReference type="PROSITE" id="PS00108">
    <property type="entry name" value="PROTEIN_KINASE_ST"/>
    <property type="match status" value="1"/>
</dbReference>
<accession>A0A072P8I9</accession>
<keyword evidence="5 10" id="KW-0547">Nucleotide-binding</keyword>
<dbReference type="HOGENOM" id="CLU_000288_17_1_1"/>
<keyword evidence="14" id="KW-1185">Reference proteome</keyword>
<dbReference type="FunFam" id="1.10.510.10:FF:000440">
    <property type="entry name" value="Serine/threonine-protein kinase bur1"/>
    <property type="match status" value="1"/>
</dbReference>
<dbReference type="InterPro" id="IPR000719">
    <property type="entry name" value="Prot_kinase_dom"/>
</dbReference>
<reference evidence="13 14" key="1">
    <citation type="submission" date="2013-03" db="EMBL/GenBank/DDBJ databases">
        <title>The Genome Sequence of Exophiala aquamarina CBS 119918.</title>
        <authorList>
            <consortium name="The Broad Institute Genomics Platform"/>
            <person name="Cuomo C."/>
            <person name="de Hoog S."/>
            <person name="Gorbushina A."/>
            <person name="Walker B."/>
            <person name="Young S.K."/>
            <person name="Zeng Q."/>
            <person name="Gargeya S."/>
            <person name="Fitzgerald M."/>
            <person name="Haas B."/>
            <person name="Abouelleil A."/>
            <person name="Allen A.W."/>
            <person name="Alvarado L."/>
            <person name="Arachchi H.M."/>
            <person name="Berlin A.M."/>
            <person name="Chapman S.B."/>
            <person name="Gainer-Dewar J."/>
            <person name="Goldberg J."/>
            <person name="Griggs A."/>
            <person name="Gujja S."/>
            <person name="Hansen M."/>
            <person name="Howarth C."/>
            <person name="Imamovic A."/>
            <person name="Ireland A."/>
            <person name="Larimer J."/>
            <person name="McCowan C."/>
            <person name="Murphy C."/>
            <person name="Pearson M."/>
            <person name="Poon T.W."/>
            <person name="Priest M."/>
            <person name="Roberts A."/>
            <person name="Saif S."/>
            <person name="Shea T."/>
            <person name="Sisk P."/>
            <person name="Sykes S."/>
            <person name="Wortman J."/>
            <person name="Nusbaum C."/>
            <person name="Birren B."/>
        </authorList>
    </citation>
    <scope>NUCLEOTIDE SEQUENCE [LARGE SCALE GENOMIC DNA]</scope>
    <source>
        <strain evidence="13 14">CBS 119918</strain>
    </source>
</reference>
<dbReference type="RefSeq" id="XP_013254465.1">
    <property type="nucleotide sequence ID" value="XM_013399011.1"/>
</dbReference>
<feature type="compositionally biased region" description="Low complexity" evidence="11">
    <location>
        <begin position="175"/>
        <end position="184"/>
    </location>
</feature>
<evidence type="ECO:0000256" key="9">
    <source>
        <dbReference type="ARBA" id="ARBA00048367"/>
    </source>
</evidence>
<dbReference type="Pfam" id="PF00069">
    <property type="entry name" value="Pkinase"/>
    <property type="match status" value="1"/>
</dbReference>
<dbReference type="SUPFAM" id="SSF56112">
    <property type="entry name" value="Protein kinase-like (PK-like)"/>
    <property type="match status" value="1"/>
</dbReference>
<keyword evidence="3" id="KW-0723">Serine/threonine-protein kinase</keyword>
<keyword evidence="4" id="KW-0808">Transferase</keyword>
<feature type="compositionally biased region" description="Basic and acidic residues" evidence="11">
    <location>
        <begin position="464"/>
        <end position="477"/>
    </location>
</feature>
<evidence type="ECO:0000313" key="13">
    <source>
        <dbReference type="EMBL" id="KEF51875.1"/>
    </source>
</evidence>
<feature type="compositionally biased region" description="Basic residues" evidence="11">
    <location>
        <begin position="200"/>
        <end position="209"/>
    </location>
</feature>
<dbReference type="PROSITE" id="PS00107">
    <property type="entry name" value="PROTEIN_KINASE_ATP"/>
    <property type="match status" value="1"/>
</dbReference>
<protein>
    <recommendedName>
        <fullName evidence="2">cyclin-dependent kinase</fullName>
        <ecNumber evidence="2">2.7.11.22</ecNumber>
    </recommendedName>
</protein>
<feature type="compositionally biased region" description="Basic and acidic residues" evidence="11">
    <location>
        <begin position="539"/>
        <end position="583"/>
    </location>
</feature>
<dbReference type="PANTHER" id="PTHR24056">
    <property type="entry name" value="CELL DIVISION PROTEIN KINASE"/>
    <property type="match status" value="1"/>
</dbReference>
<dbReference type="PROSITE" id="PS50011">
    <property type="entry name" value="PROTEIN_KINASE_DOM"/>
    <property type="match status" value="1"/>
</dbReference>
<feature type="compositionally biased region" description="Basic and acidic residues" evidence="11">
    <location>
        <begin position="16"/>
        <end position="37"/>
    </location>
</feature>
<evidence type="ECO:0000256" key="11">
    <source>
        <dbReference type="SAM" id="MobiDB-lite"/>
    </source>
</evidence>
<dbReference type="OrthoDB" id="204883at2759"/>
<feature type="compositionally biased region" description="Gly residues" evidence="11">
    <location>
        <begin position="337"/>
        <end position="347"/>
    </location>
</feature>
<dbReference type="GO" id="GO:0004693">
    <property type="term" value="F:cyclin-dependent protein serine/threonine kinase activity"/>
    <property type="evidence" value="ECO:0007669"/>
    <property type="project" value="UniProtKB-EC"/>
</dbReference>
<dbReference type="STRING" id="1182545.A0A072P8I9"/>